<feature type="region of interest" description="Disordered" evidence="1">
    <location>
        <begin position="1"/>
        <end position="20"/>
    </location>
</feature>
<evidence type="ECO:0000313" key="3">
    <source>
        <dbReference type="Proteomes" id="UP001152533"/>
    </source>
</evidence>
<comment type="caution">
    <text evidence="2">The sequence shown here is derived from an EMBL/GenBank/DDBJ whole genome shotgun (WGS) entry which is preliminary data.</text>
</comment>
<gene>
    <name evidence="2" type="ORF">CGXH109_LOCUS35485</name>
</gene>
<keyword evidence="3" id="KW-1185">Reference proteome</keyword>
<evidence type="ECO:0000256" key="1">
    <source>
        <dbReference type="SAM" id="MobiDB-lite"/>
    </source>
</evidence>
<protein>
    <submittedName>
        <fullName evidence="2">Uncharacterized protein</fullName>
    </submittedName>
</protein>
<dbReference type="AlphaFoldDB" id="A0A9W4RNI7"/>
<dbReference type="Proteomes" id="UP001152533">
    <property type="component" value="Unassembled WGS sequence"/>
</dbReference>
<evidence type="ECO:0000313" key="2">
    <source>
        <dbReference type="EMBL" id="CAI0644436.1"/>
    </source>
</evidence>
<proteinExistence type="predicted"/>
<reference evidence="2" key="1">
    <citation type="submission" date="2022-08" db="EMBL/GenBank/DDBJ databases">
        <authorList>
            <person name="Giroux E."/>
            <person name="Giroux E."/>
        </authorList>
    </citation>
    <scope>NUCLEOTIDE SEQUENCE</scope>
    <source>
        <strain evidence="2">H1091258</strain>
    </source>
</reference>
<organism evidence="2 3">
    <name type="scientific">Colletotrichum noveboracense</name>
    <dbReference type="NCBI Taxonomy" id="2664923"/>
    <lineage>
        <taxon>Eukaryota</taxon>
        <taxon>Fungi</taxon>
        <taxon>Dikarya</taxon>
        <taxon>Ascomycota</taxon>
        <taxon>Pezizomycotina</taxon>
        <taxon>Sordariomycetes</taxon>
        <taxon>Hypocreomycetidae</taxon>
        <taxon>Glomerellales</taxon>
        <taxon>Glomerellaceae</taxon>
        <taxon>Colletotrichum</taxon>
        <taxon>Colletotrichum gloeosporioides species complex</taxon>
    </lineage>
</organism>
<name>A0A9W4RNI7_9PEZI</name>
<sequence length="662" mass="76807">MSNKRPPVASFAPEEGSEPMTLNRTLSEKIGSVSVPYEVFLRIVEALIEDIFDWEEPVDWDLRYQYDSSSRIFVQENRERYGFFRTNSQMIRWSRSRLPSQINYETRQMVDRVLPRAAMFNQDGSVAWIDAWLRPDIDAFIPFYTKSPGLDFNQMCFNAALTYPSSRNAFVHHIEYIRLQGYDWITDVNDDDLAALANLPNLQVIQMEVRRIIYLYMEQPVHFGFRQINYEAFPCLGELVVIWGESFMKKFSPMQDKGVRLYGAMQDWPKIEIRGTKEGILGRILGANCTCCKPDEGVREVKVETTDEWEWDWNPSRYLTRRQRYIMDYLAKTYLIANKLSLAATRLGSCQHNLRTEIHITGNKMSDIQIFSFQPKEAPQPMPLRETPPGKVGPASLPRELFLKIVNSLVDDVTAWETPASWKLEYCYEAPSKLVVKEQQMTIAETSHSQMKRFQRSRLPSQIDRETRLMVNKKLVRITMLTENGAISPIDAWVRPDIDRFVAFCAAGKDLRNQELHVRQAMTLPTPTCDSLINSIQRLHFPKLEYISRKNTAAIASFAALPHLREICTVVGNWAPDYNERIVHHGMRKIDQKTYPTLHNWAQRHESTFASIFRPLKNKGVKLSVDMMIGDNPFLEICDTEKGIRIKTFIANCNCCSHDKFY</sequence>
<accession>A0A9W4RNI7</accession>
<dbReference type="EMBL" id="CAMGZC010000167">
    <property type="protein sequence ID" value="CAI0644436.1"/>
    <property type="molecule type" value="Genomic_DNA"/>
</dbReference>